<dbReference type="KEGG" id="ovi:T265_04912"/>
<dbReference type="RefSeq" id="XP_009168036.1">
    <property type="nucleotide sequence ID" value="XM_009169772.1"/>
</dbReference>
<evidence type="ECO:0000313" key="2">
    <source>
        <dbReference type="Proteomes" id="UP000054324"/>
    </source>
</evidence>
<accession>A0A075AG01</accession>
<dbReference type="OrthoDB" id="10063766at2759"/>
<proteinExistence type="predicted"/>
<evidence type="ECO:0000313" key="1">
    <source>
        <dbReference type="EMBL" id="KER28239.1"/>
    </source>
</evidence>
<reference evidence="1 2" key="1">
    <citation type="submission" date="2013-11" db="EMBL/GenBank/DDBJ databases">
        <title>Opisthorchis viverrini - life in the bile duct.</title>
        <authorList>
            <person name="Young N.D."/>
            <person name="Nagarajan N."/>
            <person name="Lin S.J."/>
            <person name="Korhonen P.K."/>
            <person name="Jex A.R."/>
            <person name="Hall R.S."/>
            <person name="Safavi-Hemami H."/>
            <person name="Kaewkong W."/>
            <person name="Bertrand D."/>
            <person name="Gao S."/>
            <person name="Seet Q."/>
            <person name="Wongkham S."/>
            <person name="Teh B.T."/>
            <person name="Wongkham C."/>
            <person name="Intapan P.M."/>
            <person name="Maleewong W."/>
            <person name="Yang X."/>
            <person name="Hu M."/>
            <person name="Wang Z."/>
            <person name="Hofmann A."/>
            <person name="Sternberg P.W."/>
            <person name="Tan P."/>
            <person name="Wang J."/>
            <person name="Gasser R.B."/>
        </authorList>
    </citation>
    <scope>NUCLEOTIDE SEQUENCE [LARGE SCALE GENOMIC DNA]</scope>
</reference>
<sequence length="128" mass="14685">MNFQILYGAYVRPLLEYANQVVYSGCTKDVTLSERVQRAPLECVSIRESVNLPFYCRFIATTIVSRFVYRRGPDTSDAHNSPDIEFKVWGTPTIHSNQVAEPHDALERTEGLKSTVDKRTEVWSTERI</sequence>
<organism evidence="1 2">
    <name type="scientific">Opisthorchis viverrini</name>
    <name type="common">Southeast Asian liver fluke</name>
    <dbReference type="NCBI Taxonomy" id="6198"/>
    <lineage>
        <taxon>Eukaryota</taxon>
        <taxon>Metazoa</taxon>
        <taxon>Spiralia</taxon>
        <taxon>Lophotrochozoa</taxon>
        <taxon>Platyhelminthes</taxon>
        <taxon>Trematoda</taxon>
        <taxon>Digenea</taxon>
        <taxon>Opisthorchiida</taxon>
        <taxon>Opisthorchiata</taxon>
        <taxon>Opisthorchiidae</taxon>
        <taxon>Opisthorchis</taxon>
    </lineage>
</organism>
<dbReference type="Proteomes" id="UP000054324">
    <property type="component" value="Unassembled WGS sequence"/>
</dbReference>
<gene>
    <name evidence="1" type="ORF">T265_04912</name>
</gene>
<dbReference type="CTD" id="20319094"/>
<keyword evidence="2" id="KW-1185">Reference proteome</keyword>
<name>A0A075AG01_OPIVI</name>
<dbReference type="GeneID" id="20319094"/>
<dbReference type="AlphaFoldDB" id="A0A075AG01"/>
<protein>
    <submittedName>
        <fullName evidence="1">Uncharacterized protein</fullName>
    </submittedName>
</protein>
<dbReference type="EMBL" id="KL596704">
    <property type="protein sequence ID" value="KER28239.1"/>
    <property type="molecule type" value="Genomic_DNA"/>
</dbReference>